<feature type="region of interest" description="Disordered" evidence="1">
    <location>
        <begin position="130"/>
        <end position="163"/>
    </location>
</feature>
<keyword evidence="3" id="KW-1185">Reference proteome</keyword>
<dbReference type="RefSeq" id="WP_190016626.1">
    <property type="nucleotide sequence ID" value="NZ_BMUE01000008.1"/>
</dbReference>
<evidence type="ECO:0000313" key="3">
    <source>
        <dbReference type="Proteomes" id="UP000620224"/>
    </source>
</evidence>
<dbReference type="AlphaFoldDB" id="A0A918J801"/>
<proteinExistence type="predicted"/>
<evidence type="ECO:0000313" key="2">
    <source>
        <dbReference type="EMBL" id="GGW58555.1"/>
    </source>
</evidence>
<gene>
    <name evidence="2" type="ORF">GCM10010503_39540</name>
</gene>
<reference evidence="2" key="2">
    <citation type="submission" date="2020-09" db="EMBL/GenBank/DDBJ databases">
        <authorList>
            <person name="Sun Q."/>
            <person name="Ohkuma M."/>
        </authorList>
    </citation>
    <scope>NUCLEOTIDE SEQUENCE</scope>
    <source>
        <strain evidence="2">JCM 4490</strain>
    </source>
</reference>
<dbReference type="Proteomes" id="UP000620224">
    <property type="component" value="Unassembled WGS sequence"/>
</dbReference>
<accession>A0A918J801</accession>
<organism evidence="2 3">
    <name type="scientific">Streptomyces lucensis JCM 4490</name>
    <dbReference type="NCBI Taxonomy" id="1306176"/>
    <lineage>
        <taxon>Bacteria</taxon>
        <taxon>Bacillati</taxon>
        <taxon>Actinomycetota</taxon>
        <taxon>Actinomycetes</taxon>
        <taxon>Kitasatosporales</taxon>
        <taxon>Streptomycetaceae</taxon>
        <taxon>Streptomyces</taxon>
    </lineage>
</organism>
<name>A0A918J801_9ACTN</name>
<dbReference type="EMBL" id="BMUE01000008">
    <property type="protein sequence ID" value="GGW58555.1"/>
    <property type="molecule type" value="Genomic_DNA"/>
</dbReference>
<evidence type="ECO:0000256" key="1">
    <source>
        <dbReference type="SAM" id="MobiDB-lite"/>
    </source>
</evidence>
<dbReference type="Pfam" id="PF14078">
    <property type="entry name" value="DUF4259"/>
    <property type="match status" value="1"/>
</dbReference>
<protein>
    <recommendedName>
        <fullName evidence="4">DUF4259 domain-containing protein</fullName>
    </recommendedName>
</protein>
<sequence length="163" mass="17740">MGTWGIGPFDNDTAADFAGDLDEAPMEQREAMIRRVLKRAAEPADYLITPDAERAVAAAALVVAQHPDGEPACSNYGPSEPLPVLPADLRTLAVDALDRVVADRSESAELWDEAADGPKWRRDVTRLRDVLDPPTPATRRSPIRHLTGDPQLQTTEVVPEPVK</sequence>
<evidence type="ECO:0008006" key="4">
    <source>
        <dbReference type="Google" id="ProtNLM"/>
    </source>
</evidence>
<reference evidence="2" key="1">
    <citation type="journal article" date="2014" name="Int. J. Syst. Evol. Microbiol.">
        <title>Complete genome sequence of Corynebacterium casei LMG S-19264T (=DSM 44701T), isolated from a smear-ripened cheese.</title>
        <authorList>
            <consortium name="US DOE Joint Genome Institute (JGI-PGF)"/>
            <person name="Walter F."/>
            <person name="Albersmeier A."/>
            <person name="Kalinowski J."/>
            <person name="Ruckert C."/>
        </authorList>
    </citation>
    <scope>NUCLEOTIDE SEQUENCE</scope>
    <source>
        <strain evidence="2">JCM 4490</strain>
    </source>
</reference>
<dbReference type="InterPro" id="IPR025355">
    <property type="entry name" value="DUF4259"/>
</dbReference>
<comment type="caution">
    <text evidence="2">The sequence shown here is derived from an EMBL/GenBank/DDBJ whole genome shotgun (WGS) entry which is preliminary data.</text>
</comment>